<dbReference type="PROSITE" id="PS51153">
    <property type="entry name" value="RPW8"/>
    <property type="match status" value="1"/>
</dbReference>
<dbReference type="Proteomes" id="UP001558713">
    <property type="component" value="Unassembled WGS sequence"/>
</dbReference>
<keyword evidence="3" id="KW-1185">Reference proteome</keyword>
<dbReference type="InterPro" id="IPR008808">
    <property type="entry name" value="Powdery_mildew-R_dom"/>
</dbReference>
<sequence length="206" mass="23695">MPFTEVVAGAVLGLTLQILHEAIKRAKDRSATTRCILDSLDATIFRITPIIAKVEKLSQESDESLRKVIDDLKHLLEKAVVLVDAYVELRRRNLLGKYRYKRRIKELEASLRWMVDVDVQVNQWADIKEIMAKMSDMNTKLDEITCRPLDCITSVEDNNNQNIVEMVDRALEVNDGCSNDDSNPKIDIHLRWTKQSKNHGMRVVLH</sequence>
<dbReference type="AlphaFoldDB" id="A0ABD1B5Z8"/>
<evidence type="ECO:0000259" key="1">
    <source>
        <dbReference type="PROSITE" id="PS51153"/>
    </source>
</evidence>
<feature type="domain" description="RPW8" evidence="1">
    <location>
        <begin position="1"/>
        <end position="153"/>
    </location>
</feature>
<accession>A0ABD1B5Z8</accession>
<dbReference type="Pfam" id="PF05659">
    <property type="entry name" value="RPW8"/>
    <property type="match status" value="1"/>
</dbReference>
<evidence type="ECO:0000313" key="2">
    <source>
        <dbReference type="EMBL" id="KAL1214376.1"/>
    </source>
</evidence>
<protein>
    <submittedName>
        <fullName evidence="2">RPW8-like protein 2</fullName>
    </submittedName>
</protein>
<gene>
    <name evidence="2" type="ORF">V5N11_012956</name>
</gene>
<evidence type="ECO:0000313" key="3">
    <source>
        <dbReference type="Proteomes" id="UP001558713"/>
    </source>
</evidence>
<dbReference type="EMBL" id="JBANAX010000315">
    <property type="protein sequence ID" value="KAL1214376.1"/>
    <property type="molecule type" value="Genomic_DNA"/>
</dbReference>
<organism evidence="2 3">
    <name type="scientific">Cardamine amara subsp. amara</name>
    <dbReference type="NCBI Taxonomy" id="228776"/>
    <lineage>
        <taxon>Eukaryota</taxon>
        <taxon>Viridiplantae</taxon>
        <taxon>Streptophyta</taxon>
        <taxon>Embryophyta</taxon>
        <taxon>Tracheophyta</taxon>
        <taxon>Spermatophyta</taxon>
        <taxon>Magnoliopsida</taxon>
        <taxon>eudicotyledons</taxon>
        <taxon>Gunneridae</taxon>
        <taxon>Pentapetalae</taxon>
        <taxon>rosids</taxon>
        <taxon>malvids</taxon>
        <taxon>Brassicales</taxon>
        <taxon>Brassicaceae</taxon>
        <taxon>Cardamineae</taxon>
        <taxon>Cardamine</taxon>
    </lineage>
</organism>
<proteinExistence type="predicted"/>
<name>A0ABD1B5Z8_CARAN</name>
<comment type="caution">
    <text evidence="2">The sequence shown here is derived from an EMBL/GenBank/DDBJ whole genome shotgun (WGS) entry which is preliminary data.</text>
</comment>
<reference evidence="2 3" key="1">
    <citation type="submission" date="2024-04" db="EMBL/GenBank/DDBJ databases">
        <title>Genome assembly C_amara_ONT_v2.</title>
        <authorList>
            <person name="Yant L."/>
            <person name="Moore C."/>
            <person name="Slenker M."/>
        </authorList>
    </citation>
    <scope>NUCLEOTIDE SEQUENCE [LARGE SCALE GENOMIC DNA]</scope>
    <source>
        <tissue evidence="2">Leaf</tissue>
    </source>
</reference>